<dbReference type="InterPro" id="IPR025943">
    <property type="entry name" value="Sigma_54_int_dom_ATP-bd_2"/>
</dbReference>
<dbReference type="InterPro" id="IPR027417">
    <property type="entry name" value="P-loop_NTPase"/>
</dbReference>
<dbReference type="Pfam" id="PF00158">
    <property type="entry name" value="Sigma54_activat"/>
    <property type="match status" value="1"/>
</dbReference>
<dbReference type="GO" id="GO:0043565">
    <property type="term" value="F:sequence-specific DNA binding"/>
    <property type="evidence" value="ECO:0007669"/>
    <property type="project" value="InterPro"/>
</dbReference>
<dbReference type="SMART" id="SM00091">
    <property type="entry name" value="PAS"/>
    <property type="match status" value="2"/>
</dbReference>
<keyword evidence="2" id="KW-0067">ATP-binding</keyword>
<keyword evidence="6" id="KW-0129">CBS domain</keyword>
<dbReference type="PANTHER" id="PTHR32071:SF57">
    <property type="entry name" value="C4-DICARBOXYLATE TRANSPORT TRANSCRIPTIONAL REGULATORY PROTEIN DCTD"/>
    <property type="match status" value="1"/>
</dbReference>
<dbReference type="InterPro" id="IPR013767">
    <property type="entry name" value="PAS_fold"/>
</dbReference>
<dbReference type="InterPro" id="IPR046342">
    <property type="entry name" value="CBS_dom_sf"/>
</dbReference>
<dbReference type="InterPro" id="IPR009057">
    <property type="entry name" value="Homeodomain-like_sf"/>
</dbReference>
<organism evidence="11 12">
    <name type="scientific">Desulfotruncus arcticus DSM 17038</name>
    <dbReference type="NCBI Taxonomy" id="1121424"/>
    <lineage>
        <taxon>Bacteria</taxon>
        <taxon>Bacillati</taxon>
        <taxon>Bacillota</taxon>
        <taxon>Clostridia</taxon>
        <taxon>Eubacteriales</taxon>
        <taxon>Desulfallaceae</taxon>
        <taxon>Desulfotruncus</taxon>
    </lineage>
</organism>
<evidence type="ECO:0000256" key="2">
    <source>
        <dbReference type="ARBA" id="ARBA00022840"/>
    </source>
</evidence>
<feature type="domain" description="CBS" evidence="10">
    <location>
        <begin position="17"/>
        <end position="75"/>
    </location>
</feature>
<dbReference type="PROSITE" id="PS50045">
    <property type="entry name" value="SIGMA54_INTERACT_4"/>
    <property type="match status" value="1"/>
</dbReference>
<dbReference type="GO" id="GO:0005524">
    <property type="term" value="F:ATP binding"/>
    <property type="evidence" value="ECO:0007669"/>
    <property type="project" value="UniProtKB-KW"/>
</dbReference>
<dbReference type="Pfam" id="PF25601">
    <property type="entry name" value="AAA_lid_14"/>
    <property type="match status" value="1"/>
</dbReference>
<dbReference type="SUPFAM" id="SSF46689">
    <property type="entry name" value="Homeodomain-like"/>
    <property type="match status" value="1"/>
</dbReference>
<dbReference type="Gene3D" id="1.10.8.60">
    <property type="match status" value="1"/>
</dbReference>
<dbReference type="AlphaFoldDB" id="A0A1I2U508"/>
<evidence type="ECO:0000256" key="5">
    <source>
        <dbReference type="ARBA" id="ARBA00023163"/>
    </source>
</evidence>
<dbReference type="PANTHER" id="PTHR32071">
    <property type="entry name" value="TRANSCRIPTIONAL REGULATORY PROTEIN"/>
    <property type="match status" value="1"/>
</dbReference>
<dbReference type="SUPFAM" id="SSF55785">
    <property type="entry name" value="PYP-like sensor domain (PAS domain)"/>
    <property type="match status" value="2"/>
</dbReference>
<dbReference type="InterPro" id="IPR002078">
    <property type="entry name" value="Sigma_54_int"/>
</dbReference>
<sequence>MVAAAKGVNALRMRDFMTPDVPTLHPGDSIKRAVEIFRQTRLDGIPAVDENGKLTGLLTKVNLYDAILEGCSLDRPVSGFLTRKVVTVEMEAPYRYVENVVKTSPVGMGVVVDGHNRVRGVFTKVDMIMALFRRADLLNARLKAVYQAMHNGLVSVDRSGLITLLNPAAESLLGVMEEAVLNSSAEQVLPGLNFTEVMETGRVEIGKKCMVAGRALLVNFTPVIDRGRTSGAMAILQDLTELEKVAAELESVRTLQHTLRTVLDIAYDGIVVVDKDGCITFVNQSLADFFGLDPQEAIGRHVTKVLENSRLHIVARTGVPETGQLQQIRDGYYMVSRLPIVENGRVVGAVGKMMFRNLEEIREMARRMDSLENQLNYYRTELEKKGSTYYTFDSIISVSSAVIQLKQEALQAARGTSTILVQGESGTGKELFAQAVHAASPRRSRAFVKVNCAAIPEHLLESEFFGYAPGAFTGAQRGGKPGRFELANGGTIFLDEIGDMSPGLQAKLLRVLQDKEFDRVGGTRPIQVDVRVVAATNRDLEGLVSRGEFREDLFYRLNVIQLTIPPLRERPEDILPLVHYFLRKYNEIFGTRVTDITAETLGILSGYHWPGNVRELENIIERAVNFASGGVIQVKDLPAYLRGDKPGQEGPPPGGNYRDRLGGAEREIIVSALKASGGNKTKAARMLGISRSRLYEKLKKLGI</sequence>
<name>A0A1I2U508_9FIRM</name>
<dbReference type="InterPro" id="IPR058031">
    <property type="entry name" value="AAA_lid_NorR"/>
</dbReference>
<evidence type="ECO:0000256" key="3">
    <source>
        <dbReference type="ARBA" id="ARBA00023015"/>
    </source>
</evidence>
<dbReference type="InterPro" id="IPR025662">
    <property type="entry name" value="Sigma_54_int_dom_ATP-bd_1"/>
</dbReference>
<feature type="domain" description="Sigma-54 factor interaction" evidence="8">
    <location>
        <begin position="395"/>
        <end position="625"/>
    </location>
</feature>
<dbReference type="CDD" id="cd02205">
    <property type="entry name" value="CBS_pair_SF"/>
    <property type="match status" value="1"/>
</dbReference>
<evidence type="ECO:0000259" key="10">
    <source>
        <dbReference type="PROSITE" id="PS51371"/>
    </source>
</evidence>
<feature type="domain" description="PAS" evidence="9">
    <location>
        <begin position="255"/>
        <end position="307"/>
    </location>
</feature>
<dbReference type="PROSITE" id="PS50112">
    <property type="entry name" value="PAS"/>
    <property type="match status" value="2"/>
</dbReference>
<dbReference type="FunFam" id="3.40.50.300:FF:000006">
    <property type="entry name" value="DNA-binding transcriptional regulator NtrC"/>
    <property type="match status" value="1"/>
</dbReference>
<dbReference type="PROSITE" id="PS00676">
    <property type="entry name" value="SIGMA54_INTERACT_2"/>
    <property type="match status" value="1"/>
</dbReference>
<evidence type="ECO:0000256" key="6">
    <source>
        <dbReference type="PROSITE-ProRule" id="PRU00703"/>
    </source>
</evidence>
<evidence type="ECO:0000313" key="12">
    <source>
        <dbReference type="Proteomes" id="UP000199337"/>
    </source>
</evidence>
<dbReference type="InterPro" id="IPR000014">
    <property type="entry name" value="PAS"/>
</dbReference>
<evidence type="ECO:0000259" key="8">
    <source>
        <dbReference type="PROSITE" id="PS50045"/>
    </source>
</evidence>
<evidence type="ECO:0000259" key="9">
    <source>
        <dbReference type="PROSITE" id="PS50112"/>
    </source>
</evidence>
<dbReference type="GO" id="GO:0006355">
    <property type="term" value="P:regulation of DNA-templated transcription"/>
    <property type="evidence" value="ECO:0007669"/>
    <property type="project" value="InterPro"/>
</dbReference>
<dbReference type="PROSITE" id="PS51371">
    <property type="entry name" value="CBS"/>
    <property type="match status" value="2"/>
</dbReference>
<keyword evidence="3" id="KW-0805">Transcription regulation</keyword>
<dbReference type="PRINTS" id="PR01590">
    <property type="entry name" value="HTHFIS"/>
</dbReference>
<keyword evidence="4" id="KW-0238">DNA-binding</keyword>
<dbReference type="InterPro" id="IPR025944">
    <property type="entry name" value="Sigma_54_int_dom_CS"/>
</dbReference>
<dbReference type="InterPro" id="IPR003593">
    <property type="entry name" value="AAA+_ATPase"/>
</dbReference>
<dbReference type="EMBL" id="FOOX01000008">
    <property type="protein sequence ID" value="SFG71529.1"/>
    <property type="molecule type" value="Genomic_DNA"/>
</dbReference>
<dbReference type="SMART" id="SM00382">
    <property type="entry name" value="AAA"/>
    <property type="match status" value="1"/>
</dbReference>
<dbReference type="InterPro" id="IPR000644">
    <property type="entry name" value="CBS_dom"/>
</dbReference>
<proteinExistence type="predicted"/>
<keyword evidence="12" id="KW-1185">Reference proteome</keyword>
<protein>
    <submittedName>
        <fullName evidence="11">PAS domain S-box-containing protein</fullName>
    </submittedName>
</protein>
<keyword evidence="1" id="KW-0547">Nucleotide-binding</keyword>
<evidence type="ECO:0000256" key="4">
    <source>
        <dbReference type="ARBA" id="ARBA00023125"/>
    </source>
</evidence>
<feature type="coiled-coil region" evidence="7">
    <location>
        <begin position="354"/>
        <end position="381"/>
    </location>
</feature>
<dbReference type="Gene3D" id="3.30.450.20">
    <property type="entry name" value="PAS domain"/>
    <property type="match status" value="2"/>
</dbReference>
<dbReference type="PROSITE" id="PS00675">
    <property type="entry name" value="SIGMA54_INTERACT_1"/>
    <property type="match status" value="1"/>
</dbReference>
<dbReference type="InterPro" id="IPR002197">
    <property type="entry name" value="HTH_Fis"/>
</dbReference>
<dbReference type="Pfam" id="PF00989">
    <property type="entry name" value="PAS"/>
    <property type="match status" value="2"/>
</dbReference>
<dbReference type="CDD" id="cd00009">
    <property type="entry name" value="AAA"/>
    <property type="match status" value="1"/>
</dbReference>
<dbReference type="STRING" id="341036.SAMN05660649_02475"/>
<dbReference type="Pfam" id="PF00571">
    <property type="entry name" value="CBS"/>
    <property type="match status" value="1"/>
</dbReference>
<dbReference type="Gene3D" id="1.10.10.60">
    <property type="entry name" value="Homeodomain-like"/>
    <property type="match status" value="1"/>
</dbReference>
<reference evidence="12" key="1">
    <citation type="submission" date="2016-10" db="EMBL/GenBank/DDBJ databases">
        <authorList>
            <person name="Varghese N."/>
            <person name="Submissions S."/>
        </authorList>
    </citation>
    <scope>NUCLEOTIDE SEQUENCE [LARGE SCALE GENOMIC DNA]</scope>
    <source>
        <strain evidence="12">DSM 17038</strain>
    </source>
</reference>
<dbReference type="SMART" id="SM00116">
    <property type="entry name" value="CBS"/>
    <property type="match status" value="2"/>
</dbReference>
<dbReference type="Proteomes" id="UP000199337">
    <property type="component" value="Unassembled WGS sequence"/>
</dbReference>
<dbReference type="InterPro" id="IPR035965">
    <property type="entry name" value="PAS-like_dom_sf"/>
</dbReference>
<evidence type="ECO:0000256" key="7">
    <source>
        <dbReference type="SAM" id="Coils"/>
    </source>
</evidence>
<keyword evidence="7" id="KW-0175">Coiled coil</keyword>
<gene>
    <name evidence="11" type="ORF">SAMN05660649_02475</name>
</gene>
<dbReference type="PROSITE" id="PS00688">
    <property type="entry name" value="SIGMA54_INTERACT_3"/>
    <property type="match status" value="1"/>
</dbReference>
<feature type="domain" description="PAS" evidence="9">
    <location>
        <begin position="138"/>
        <end position="184"/>
    </location>
</feature>
<keyword evidence="5" id="KW-0804">Transcription</keyword>
<dbReference type="CDD" id="cd00130">
    <property type="entry name" value="PAS"/>
    <property type="match status" value="2"/>
</dbReference>
<dbReference type="SUPFAM" id="SSF52540">
    <property type="entry name" value="P-loop containing nucleoside triphosphate hydrolases"/>
    <property type="match status" value="1"/>
</dbReference>
<accession>A0A1I2U508</accession>
<dbReference type="Pfam" id="PF02954">
    <property type="entry name" value="HTH_8"/>
    <property type="match status" value="1"/>
</dbReference>
<evidence type="ECO:0000256" key="1">
    <source>
        <dbReference type="ARBA" id="ARBA00022741"/>
    </source>
</evidence>
<feature type="domain" description="CBS" evidence="10">
    <location>
        <begin position="81"/>
        <end position="137"/>
    </location>
</feature>
<evidence type="ECO:0000313" key="11">
    <source>
        <dbReference type="EMBL" id="SFG71529.1"/>
    </source>
</evidence>
<dbReference type="NCBIfam" id="TIGR00229">
    <property type="entry name" value="sensory_box"/>
    <property type="match status" value="2"/>
</dbReference>
<dbReference type="Gene3D" id="3.40.50.300">
    <property type="entry name" value="P-loop containing nucleotide triphosphate hydrolases"/>
    <property type="match status" value="1"/>
</dbReference>
<dbReference type="SUPFAM" id="SSF54631">
    <property type="entry name" value="CBS-domain pair"/>
    <property type="match status" value="1"/>
</dbReference>
<dbReference type="Gene3D" id="3.10.580.10">
    <property type="entry name" value="CBS-domain"/>
    <property type="match status" value="1"/>
</dbReference>